<feature type="transmembrane region" description="Helical" evidence="1">
    <location>
        <begin position="93"/>
        <end position="116"/>
    </location>
</feature>
<feature type="transmembrane region" description="Helical" evidence="1">
    <location>
        <begin position="153"/>
        <end position="171"/>
    </location>
</feature>
<evidence type="ECO:0000256" key="1">
    <source>
        <dbReference type="SAM" id="Phobius"/>
    </source>
</evidence>
<dbReference type="AlphaFoldDB" id="A0A423UXG7"/>
<keyword evidence="1" id="KW-0812">Transmembrane</keyword>
<sequence length="432" mass="47053">MVNAYLIELRRSPLLTALPLLVVVDLVVLFGRSRYWIGVWPEASVAAQVVTIFLGPLLAAVSAWQAGRSSRSGMPETVLAAARPLWRIETARLAATLTLGLAAYVIGCLTAAGFSLSEAGPGFLWPSYLLLGMATLVIFASVGHLAGRWWPSAAFTPIVCALGCFISMLALPIKFNVLAGPPDQRLQPLPVALRLLFALALAVLAVTAPPLRRSDEVQMRRQKTAWHIRLVAVGSAVVSLTSLVATSAAGELRVDRPAAAVVPLCGRAEKGSPEVCVWPEHRKYLPELTLMAQRLDQSGSWLKSPQSFHEFGLRRTDLGDRGFDIAEGHVRTAAIAMADGVFAKSLGRCSPPPERERVWQAMDNIRLWLEYRSMGQDPSVSDKGLHMQGVEAAQNEATRASRASESEQRKWLAKERSYILQDSAWCTADDQI</sequence>
<feature type="transmembrane region" description="Helical" evidence="1">
    <location>
        <begin position="12"/>
        <end position="31"/>
    </location>
</feature>
<feature type="transmembrane region" description="Helical" evidence="1">
    <location>
        <begin position="191"/>
        <end position="209"/>
    </location>
</feature>
<protein>
    <submittedName>
        <fullName evidence="2">ABC transporter permease</fullName>
    </submittedName>
</protein>
<evidence type="ECO:0000313" key="3">
    <source>
        <dbReference type="Proteomes" id="UP000285596"/>
    </source>
</evidence>
<organism evidence="2 3">
    <name type="scientific">Streptomyces globisporus</name>
    <dbReference type="NCBI Taxonomy" id="1908"/>
    <lineage>
        <taxon>Bacteria</taxon>
        <taxon>Bacillati</taxon>
        <taxon>Actinomycetota</taxon>
        <taxon>Actinomycetes</taxon>
        <taxon>Kitasatosporales</taxon>
        <taxon>Streptomycetaceae</taxon>
        <taxon>Streptomyces</taxon>
    </lineage>
</organism>
<reference evidence="2 3" key="1">
    <citation type="submission" date="2018-08" db="EMBL/GenBank/DDBJ databases">
        <title>Streptomyces globisporus 1912-4Crt, whole genome shotgun sequence.</title>
        <authorList>
            <person name="Matselyukh B."/>
        </authorList>
    </citation>
    <scope>NUCLEOTIDE SEQUENCE [LARGE SCALE GENOMIC DNA]</scope>
    <source>
        <strain evidence="2 3">1912-4Crt</strain>
    </source>
</reference>
<keyword evidence="1" id="KW-1133">Transmembrane helix</keyword>
<feature type="transmembrane region" description="Helical" evidence="1">
    <location>
        <begin position="230"/>
        <end position="250"/>
    </location>
</feature>
<keyword evidence="1" id="KW-0472">Membrane</keyword>
<evidence type="ECO:0000313" key="2">
    <source>
        <dbReference type="EMBL" id="ROV67035.1"/>
    </source>
</evidence>
<proteinExistence type="predicted"/>
<dbReference type="Proteomes" id="UP000285596">
    <property type="component" value="Unassembled WGS sequence"/>
</dbReference>
<comment type="caution">
    <text evidence="2">The sequence shown here is derived from an EMBL/GenBank/DDBJ whole genome shotgun (WGS) entry which is preliminary data.</text>
</comment>
<accession>A0A423UXG7</accession>
<name>A0A423UXG7_STRGL</name>
<gene>
    <name evidence="2" type="ORF">D3105_18880</name>
</gene>
<feature type="transmembrane region" description="Helical" evidence="1">
    <location>
        <begin position="43"/>
        <end position="64"/>
    </location>
</feature>
<dbReference type="EMBL" id="QWFA01000096">
    <property type="protein sequence ID" value="ROV67035.1"/>
    <property type="molecule type" value="Genomic_DNA"/>
</dbReference>
<feature type="transmembrane region" description="Helical" evidence="1">
    <location>
        <begin position="128"/>
        <end position="146"/>
    </location>
</feature>